<dbReference type="EMBL" id="PSNW01000003">
    <property type="protein sequence ID" value="PPE74603.1"/>
    <property type="molecule type" value="Genomic_DNA"/>
</dbReference>
<gene>
    <name evidence="2" type="ORF">C3942_07525</name>
</gene>
<dbReference type="InterPro" id="IPR027417">
    <property type="entry name" value="P-loop_NTPase"/>
</dbReference>
<comment type="caution">
    <text evidence="2">The sequence shown here is derived from an EMBL/GenBank/DDBJ whole genome shotgun (WGS) entry which is preliminary data.</text>
</comment>
<dbReference type="AlphaFoldDB" id="A0A2S5THZ5"/>
<proteinExistence type="predicted"/>
<name>A0A2S5THZ5_9GAMM</name>
<dbReference type="RefSeq" id="WP_104229760.1">
    <property type="nucleotide sequence ID" value="NZ_PSNW01000003.1"/>
</dbReference>
<evidence type="ECO:0000313" key="2">
    <source>
        <dbReference type="EMBL" id="PPE74603.1"/>
    </source>
</evidence>
<feature type="region of interest" description="Disordered" evidence="1">
    <location>
        <begin position="478"/>
        <end position="498"/>
    </location>
</feature>
<sequence length="498" mass="57469">MDSSAAEVSPLADRAWRLSNLYWIKDKEGKRIRFAPNWAQQRAYGHLAHNNLELKVRQLGITTGYCMLWLDTCLFNRDVSVGVIAHTKEDAKVIFRDKIKFAYDNLPPELRAAVPTVKETESEMIFANGSSLRVGLTFRSGTVQILHVTEYGYICAHYPRRAQEIRTGAFEAVPRGGIKVIESTARGRAGHFYELCRQAQQRRADAPLLHGDWRFSFLPWWEHPEYSVEEPAFVFTEAELRYFHDTEARIGRALTRGQRCWYARKWRDQGDDVRSEYPSTPEEAFQQSTEGAYYGPLLLEAYRAGRVCEVPWDRSLQVETWWDLGVDDSTAIWFLQRQGLQLRVVDYYENSGEGLAHYRGVLEQRARQHGIVYSRHVGPHDLRVRELGNDAKSRLQAAAELGIRFDIAPQLKVADGIEAVRRLLPQCWFDESRTAEGRKALEHYRKEWDAVRGCWKDQPLHDWSSHAADAFRTGAVAGDARTDTRNTQAREIQPVRWR</sequence>
<reference evidence="2 3" key="1">
    <citation type="submission" date="2018-02" db="EMBL/GenBank/DDBJ databases">
        <title>Genome sequencing of Solimonas sp. HR-BB.</title>
        <authorList>
            <person name="Lee Y."/>
            <person name="Jeon C.O."/>
        </authorList>
    </citation>
    <scope>NUCLEOTIDE SEQUENCE [LARGE SCALE GENOMIC DNA]</scope>
    <source>
        <strain evidence="2 3">HR-BB</strain>
    </source>
</reference>
<evidence type="ECO:0000313" key="3">
    <source>
        <dbReference type="Proteomes" id="UP000238220"/>
    </source>
</evidence>
<keyword evidence="3" id="KW-1185">Reference proteome</keyword>
<protein>
    <submittedName>
        <fullName evidence="2">Terminase</fullName>
    </submittedName>
</protein>
<dbReference type="Gene3D" id="3.40.50.300">
    <property type="entry name" value="P-loop containing nucleotide triphosphate hydrolases"/>
    <property type="match status" value="1"/>
</dbReference>
<accession>A0A2S5THZ5</accession>
<dbReference type="Proteomes" id="UP000238220">
    <property type="component" value="Unassembled WGS sequence"/>
</dbReference>
<evidence type="ECO:0000256" key="1">
    <source>
        <dbReference type="SAM" id="MobiDB-lite"/>
    </source>
</evidence>
<organism evidence="2 3">
    <name type="scientific">Solimonas fluminis</name>
    <dbReference type="NCBI Taxonomy" id="2086571"/>
    <lineage>
        <taxon>Bacteria</taxon>
        <taxon>Pseudomonadati</taxon>
        <taxon>Pseudomonadota</taxon>
        <taxon>Gammaproteobacteria</taxon>
        <taxon>Nevskiales</taxon>
        <taxon>Nevskiaceae</taxon>
        <taxon>Solimonas</taxon>
    </lineage>
</organism>
<dbReference type="OrthoDB" id="479677at2"/>